<dbReference type="Proteomes" id="UP000053405">
    <property type="component" value="Unassembled WGS sequence"/>
</dbReference>
<proteinExistence type="predicted"/>
<evidence type="ECO:0000313" key="3">
    <source>
        <dbReference type="Proteomes" id="UP000053405"/>
    </source>
</evidence>
<dbReference type="InterPro" id="IPR036866">
    <property type="entry name" value="RibonucZ/Hydroxyglut_hydro"/>
</dbReference>
<gene>
    <name evidence="2" type="ORF">GOHSU_54_00190</name>
</gene>
<dbReference type="STRING" id="1121927.GOHSU_54_00190"/>
<sequence length="278" mass="30050">MIWLCVTCGNEYPDTEVPPATCVLCNDERQYVPQPGQQWTALSPEATSRVQARSVEPGLTEFSLDPPVGIGQRTFLVHTEAGNILWEPPGFVGTSLIDHLRAAGGISGIVASHPHLVGASVSLSHAFGGVPVWQNSLDRRWITRPDPVHRFWEGRAEVAPGVTLVCCGGHFPGSAVLHLADAAHGRGALLTGDTMMVGRDRASVSFMRSYPNLIPLSERLVRQIAGAVESLPFDRLYGAFGLHIETDAARVVRDSAARYIGWLTDQIRDPDEPGSSVD</sequence>
<dbReference type="Gene3D" id="3.60.15.10">
    <property type="entry name" value="Ribonuclease Z/Hydroxyacylglutathione hydrolase-like"/>
    <property type="match status" value="1"/>
</dbReference>
<dbReference type="InterPro" id="IPR001279">
    <property type="entry name" value="Metallo-B-lactamas"/>
</dbReference>
<dbReference type="OrthoDB" id="2373347at2"/>
<dbReference type="PANTHER" id="PTHR36839:SF1">
    <property type="entry name" value="METALLO-BETA-LACTAMASE FAMILY PROTEIN (AFU_ORTHOLOGUE AFUA_5G12770)"/>
    <property type="match status" value="1"/>
</dbReference>
<name>L7LDK5_9ACTN</name>
<accession>L7LDK5</accession>
<dbReference type="EMBL" id="BANT01000054">
    <property type="protein sequence ID" value="GAC58841.1"/>
    <property type="molecule type" value="Genomic_DNA"/>
</dbReference>
<dbReference type="eggNOG" id="COG0491">
    <property type="taxonomic scope" value="Bacteria"/>
</dbReference>
<keyword evidence="3" id="KW-1185">Reference proteome</keyword>
<dbReference type="AlphaFoldDB" id="L7LDK5"/>
<dbReference type="SMART" id="SM00849">
    <property type="entry name" value="Lactamase_B"/>
    <property type="match status" value="1"/>
</dbReference>
<comment type="caution">
    <text evidence="2">The sequence shown here is derived from an EMBL/GenBank/DDBJ whole genome shotgun (WGS) entry which is preliminary data.</text>
</comment>
<evidence type="ECO:0000259" key="1">
    <source>
        <dbReference type="SMART" id="SM00849"/>
    </source>
</evidence>
<organism evidence="2 3">
    <name type="scientific">Gordonia hirsuta DSM 44140 = NBRC 16056</name>
    <dbReference type="NCBI Taxonomy" id="1121927"/>
    <lineage>
        <taxon>Bacteria</taxon>
        <taxon>Bacillati</taxon>
        <taxon>Actinomycetota</taxon>
        <taxon>Actinomycetes</taxon>
        <taxon>Mycobacteriales</taxon>
        <taxon>Gordoniaceae</taxon>
        <taxon>Gordonia</taxon>
    </lineage>
</organism>
<feature type="domain" description="Metallo-beta-lactamase" evidence="1">
    <location>
        <begin position="71"/>
        <end position="228"/>
    </location>
</feature>
<reference evidence="2 3" key="1">
    <citation type="submission" date="2012-12" db="EMBL/GenBank/DDBJ databases">
        <title>Whole genome shotgun sequence of Gordonia hirsuta NBRC 16056.</title>
        <authorList>
            <person name="Isaki-Nakamura S."/>
            <person name="Hosoyama A."/>
            <person name="Tsuchikane K."/>
            <person name="Katsumata H."/>
            <person name="Baba S."/>
            <person name="Yamazaki S."/>
            <person name="Fujita N."/>
        </authorList>
    </citation>
    <scope>NUCLEOTIDE SEQUENCE [LARGE SCALE GENOMIC DNA]</scope>
    <source>
        <strain evidence="2 3">NBRC 16056</strain>
    </source>
</reference>
<dbReference type="PANTHER" id="PTHR36839">
    <property type="entry name" value="METALLO-BETA-LACTAMASE FAMILY PROTEIN (AFU_ORTHOLOGUE AFUA_5G12770)"/>
    <property type="match status" value="1"/>
</dbReference>
<evidence type="ECO:0000313" key="2">
    <source>
        <dbReference type="EMBL" id="GAC58841.1"/>
    </source>
</evidence>
<protein>
    <recommendedName>
        <fullName evidence="1">Metallo-beta-lactamase domain-containing protein</fullName>
    </recommendedName>
</protein>
<dbReference type="SUPFAM" id="SSF56281">
    <property type="entry name" value="Metallo-hydrolase/oxidoreductase"/>
    <property type="match status" value="1"/>
</dbReference>
<dbReference type="RefSeq" id="WP_005943622.1">
    <property type="nucleotide sequence ID" value="NZ_ATVK01000066.1"/>
</dbReference>